<evidence type="ECO:0000256" key="1">
    <source>
        <dbReference type="SAM" id="Phobius"/>
    </source>
</evidence>
<dbReference type="STRING" id="714315.GCA_000516535_02104"/>
<dbReference type="AlphaFoldDB" id="A0A510JCX0"/>
<gene>
    <name evidence="2" type="ORF">JCM16774_2109</name>
</gene>
<dbReference type="KEGG" id="lgo:JCM16774_2109"/>
<keyword evidence="1" id="KW-0472">Membrane</keyword>
<dbReference type="Proteomes" id="UP000321606">
    <property type="component" value="Chromosome"/>
</dbReference>
<dbReference type="EMBL" id="AP019822">
    <property type="protein sequence ID" value="BBM37150.1"/>
    <property type="molecule type" value="Genomic_DNA"/>
</dbReference>
<sequence length="231" mass="27565">MKKRKNNQLYLFVISATISYVIFSLICIHSIRTEKYVQNTYMKINDTYDLYRTENDNKIILYFGSRGFGEHRGVPSCDNIKEIAMNGEYIVGFLPGTSESGYRDDIKEIENKKACRGYFYINMYKENDEKFNLTDIDMEIKFNGKIKYMNSIDFINTFGEGSDDLMNIEGIIFINSVHGIKWTFFIYIFLNIATYIEKLKKNLDRKRIKNSFKKRYSRYSRLYNSRKRRKM</sequence>
<proteinExistence type="predicted"/>
<organism evidence="2 3">
    <name type="scientific">Pseudoleptotrichia goodfellowii</name>
    <dbReference type="NCBI Taxonomy" id="157692"/>
    <lineage>
        <taxon>Bacteria</taxon>
        <taxon>Fusobacteriati</taxon>
        <taxon>Fusobacteriota</taxon>
        <taxon>Fusobacteriia</taxon>
        <taxon>Fusobacteriales</taxon>
        <taxon>Leptotrichiaceae</taxon>
        <taxon>Pseudoleptotrichia</taxon>
    </lineage>
</organism>
<feature type="transmembrane region" description="Helical" evidence="1">
    <location>
        <begin position="9"/>
        <end position="31"/>
    </location>
</feature>
<keyword evidence="1" id="KW-1133">Transmembrane helix</keyword>
<accession>A0A510JCX0</accession>
<evidence type="ECO:0000313" key="2">
    <source>
        <dbReference type="EMBL" id="BBM37150.1"/>
    </source>
</evidence>
<feature type="transmembrane region" description="Helical" evidence="1">
    <location>
        <begin position="179"/>
        <end position="196"/>
    </location>
</feature>
<keyword evidence="1" id="KW-0812">Transmembrane</keyword>
<name>A0A510JCX0_9FUSO</name>
<evidence type="ECO:0000313" key="3">
    <source>
        <dbReference type="Proteomes" id="UP000321606"/>
    </source>
</evidence>
<protein>
    <submittedName>
        <fullName evidence="2">Uncharacterized protein</fullName>
    </submittedName>
</protein>
<reference evidence="2 3" key="1">
    <citation type="submission" date="2019-07" db="EMBL/GenBank/DDBJ databases">
        <title>Complete Genome Sequence of Leptotrichia goodfellowii Strain JCM 16774.</title>
        <authorList>
            <person name="Watanabe S."/>
            <person name="Cui L."/>
        </authorList>
    </citation>
    <scope>NUCLEOTIDE SEQUENCE [LARGE SCALE GENOMIC DNA]</scope>
    <source>
        <strain evidence="2 3">JCM16774</strain>
    </source>
</reference>